<dbReference type="InterPro" id="IPR036249">
    <property type="entry name" value="Thioredoxin-like_sf"/>
</dbReference>
<gene>
    <name evidence="4" type="ORF">C7447_102562</name>
</gene>
<protein>
    <submittedName>
        <fullName evidence="4">Small redox-active disulfide protein 2</fullName>
    </submittedName>
</protein>
<dbReference type="PANTHER" id="PTHR36450">
    <property type="entry name" value="THIOREDOXIN"/>
    <property type="match status" value="1"/>
</dbReference>
<dbReference type="EMBL" id="VNIA01000002">
    <property type="protein sequence ID" value="TYP99240.1"/>
    <property type="molecule type" value="Genomic_DNA"/>
</dbReference>
<dbReference type="RefSeq" id="WP_148870021.1">
    <property type="nucleotide sequence ID" value="NZ_VNIA01000002.1"/>
</dbReference>
<dbReference type="OrthoDB" id="9800630at2"/>
<evidence type="ECO:0000259" key="3">
    <source>
        <dbReference type="Pfam" id="PF13192"/>
    </source>
</evidence>
<dbReference type="Proteomes" id="UP000323136">
    <property type="component" value="Unassembled WGS sequence"/>
</dbReference>
<accession>A0A5S5DTH5</accession>
<evidence type="ECO:0000313" key="4">
    <source>
        <dbReference type="EMBL" id="TYP99240.1"/>
    </source>
</evidence>
<proteinExistence type="predicted"/>
<dbReference type="AlphaFoldDB" id="A0A5S5DTH5"/>
<dbReference type="PIRSF" id="PIRSF037031">
    <property type="entry name" value="Redox_disulphide_2"/>
    <property type="match status" value="1"/>
</dbReference>
<sequence>MTKVIKVLGTGCTKCKKMASIVQDVVTENNIDATVEKVEDIMEIMKFNVMLVPVLVIDDVVTIKGRVPTKNEVLALLN</sequence>
<dbReference type="PANTHER" id="PTHR36450:SF1">
    <property type="entry name" value="THIOREDOXIN"/>
    <property type="match status" value="1"/>
</dbReference>
<keyword evidence="5" id="KW-1185">Reference proteome</keyword>
<feature type="disulfide bond" description="Redox-active" evidence="2">
    <location>
        <begin position="12"/>
        <end position="15"/>
    </location>
</feature>
<comment type="caution">
    <text evidence="4">The sequence shown here is derived from an EMBL/GenBank/DDBJ whole genome shotgun (WGS) entry which is preliminary data.</text>
</comment>
<feature type="domain" description="Thioredoxin-like fold" evidence="3">
    <location>
        <begin position="5"/>
        <end position="77"/>
    </location>
</feature>
<feature type="active site" description="Nucleophile" evidence="1">
    <location>
        <position position="12"/>
    </location>
</feature>
<feature type="active site" description="Nucleophile" evidence="1">
    <location>
        <position position="15"/>
    </location>
</feature>
<dbReference type="NCBIfam" id="TIGR00412">
    <property type="entry name" value="redox_disulf_2"/>
    <property type="match status" value="1"/>
</dbReference>
<dbReference type="Pfam" id="PF13192">
    <property type="entry name" value="Thioredoxin_3"/>
    <property type="match status" value="1"/>
</dbReference>
<reference evidence="4 5" key="1">
    <citation type="submission" date="2019-07" db="EMBL/GenBank/DDBJ databases">
        <title>Genomic Encyclopedia of Type Strains, Phase IV (KMG-IV): sequencing the most valuable type-strain genomes for metagenomic binning, comparative biology and taxonomic classification.</title>
        <authorList>
            <person name="Goeker M."/>
        </authorList>
    </citation>
    <scope>NUCLEOTIDE SEQUENCE [LARGE SCALE GENOMIC DNA]</scope>
    <source>
        <strain evidence="4 5">DSM 18961</strain>
    </source>
</reference>
<dbReference type="InterPro" id="IPR005243">
    <property type="entry name" value="THIRX-like_proc"/>
</dbReference>
<dbReference type="SUPFAM" id="SSF52833">
    <property type="entry name" value="Thioredoxin-like"/>
    <property type="match status" value="1"/>
</dbReference>
<evidence type="ECO:0000313" key="5">
    <source>
        <dbReference type="Proteomes" id="UP000323136"/>
    </source>
</evidence>
<dbReference type="Gene3D" id="3.40.30.10">
    <property type="entry name" value="Glutaredoxin"/>
    <property type="match status" value="1"/>
</dbReference>
<keyword evidence="2" id="KW-1015">Disulfide bond</keyword>
<keyword evidence="2" id="KW-0676">Redox-active center</keyword>
<evidence type="ECO:0000256" key="1">
    <source>
        <dbReference type="PIRSR" id="PIRSR037031-50"/>
    </source>
</evidence>
<evidence type="ECO:0000256" key="2">
    <source>
        <dbReference type="PIRSR" id="PIRSR037031-51"/>
    </source>
</evidence>
<name>A0A5S5DTH5_9FLAO</name>
<organism evidence="4 5">
    <name type="scientific">Tenacibaculum adriaticum</name>
    <dbReference type="NCBI Taxonomy" id="413713"/>
    <lineage>
        <taxon>Bacteria</taxon>
        <taxon>Pseudomonadati</taxon>
        <taxon>Bacteroidota</taxon>
        <taxon>Flavobacteriia</taxon>
        <taxon>Flavobacteriales</taxon>
        <taxon>Flavobacteriaceae</taxon>
        <taxon>Tenacibaculum</taxon>
    </lineage>
</organism>
<dbReference type="InterPro" id="IPR012336">
    <property type="entry name" value="Thioredoxin-like_fold"/>
</dbReference>